<dbReference type="Proteomes" id="UP001197741">
    <property type="component" value="Unassembled WGS sequence"/>
</dbReference>
<dbReference type="RefSeq" id="WP_306783080.1">
    <property type="nucleotide sequence ID" value="NZ_JAJCJQ010000011.1"/>
</dbReference>
<dbReference type="EC" id="2.4.-.-" evidence="2"/>
<dbReference type="Gene3D" id="3.40.50.2000">
    <property type="entry name" value="Glycogen Phosphorylase B"/>
    <property type="match status" value="2"/>
</dbReference>
<dbReference type="SUPFAM" id="SSF53756">
    <property type="entry name" value="UDP-Glycosyltransferase/glycogen phosphorylase"/>
    <property type="match status" value="1"/>
</dbReference>
<dbReference type="InterPro" id="IPR001296">
    <property type="entry name" value="Glyco_trans_1"/>
</dbReference>
<keyword evidence="2" id="KW-0328">Glycosyltransferase</keyword>
<accession>A0AAW4ULY5</accession>
<reference evidence="2" key="1">
    <citation type="submission" date="2021-10" db="EMBL/GenBank/DDBJ databases">
        <title>Collection of gut derived symbiotic bacterial strains cultured from healthy donors.</title>
        <authorList>
            <person name="Lin H."/>
            <person name="Littmann E."/>
            <person name="Kohout C."/>
            <person name="Pamer E.G."/>
        </authorList>
    </citation>
    <scope>NUCLEOTIDE SEQUENCE</scope>
    <source>
        <strain evidence="2">DFI.7.28A</strain>
    </source>
</reference>
<dbReference type="GO" id="GO:0016757">
    <property type="term" value="F:glycosyltransferase activity"/>
    <property type="evidence" value="ECO:0007669"/>
    <property type="project" value="UniProtKB-KW"/>
</dbReference>
<proteinExistence type="predicted"/>
<protein>
    <submittedName>
        <fullName evidence="2">Glycosyltransferase</fullName>
        <ecNumber evidence="2">2.4.-.-</ecNumber>
    </submittedName>
</protein>
<feature type="domain" description="Glycosyl transferase family 1" evidence="1">
    <location>
        <begin position="27"/>
        <end position="115"/>
    </location>
</feature>
<dbReference type="Pfam" id="PF00534">
    <property type="entry name" value="Glycos_transf_1"/>
    <property type="match status" value="1"/>
</dbReference>
<evidence type="ECO:0000313" key="2">
    <source>
        <dbReference type="EMBL" id="MCB6960967.1"/>
    </source>
</evidence>
<evidence type="ECO:0000259" key="1">
    <source>
        <dbReference type="Pfam" id="PF00534"/>
    </source>
</evidence>
<dbReference type="EMBL" id="JAJCJQ010000011">
    <property type="protein sequence ID" value="MCB6960967.1"/>
    <property type="molecule type" value="Genomic_DNA"/>
</dbReference>
<keyword evidence="2" id="KW-0808">Transferase</keyword>
<name>A0AAW4ULY5_9FIRM</name>
<gene>
    <name evidence="2" type="ORF">LIZ82_08725</name>
</gene>
<evidence type="ECO:0000313" key="3">
    <source>
        <dbReference type="Proteomes" id="UP001197741"/>
    </source>
</evidence>
<comment type="caution">
    <text evidence="2">The sequence shown here is derived from an EMBL/GenBank/DDBJ whole genome shotgun (WGS) entry which is preliminary data.</text>
</comment>
<dbReference type="AlphaFoldDB" id="A0AAW4ULY5"/>
<sequence length="147" mass="16952">MVSTAFYLGKEKLRHSLGRPSRSDFVQLELQHSVKFLGWQNNVYKWMNKAELVLQTSDREAFPMILIEALASGTKVVASDCEYGADEIMLGEYSQFISKRDDIENCVRTINNAINSFLVSSNYTILKKCCVENVCKEYLRVYNEKFK</sequence>
<organism evidence="2 3">
    <name type="scientific">Agathobacter rectalis</name>
    <dbReference type="NCBI Taxonomy" id="39491"/>
    <lineage>
        <taxon>Bacteria</taxon>
        <taxon>Bacillati</taxon>
        <taxon>Bacillota</taxon>
        <taxon>Clostridia</taxon>
        <taxon>Lachnospirales</taxon>
        <taxon>Lachnospiraceae</taxon>
        <taxon>Agathobacter</taxon>
    </lineage>
</organism>